<name>A0A7R9DWH1_TIMPO</name>
<evidence type="ECO:0000313" key="1">
    <source>
        <dbReference type="EMBL" id="CAD7420911.1"/>
    </source>
</evidence>
<protein>
    <submittedName>
        <fullName evidence="1">Uncharacterized protein</fullName>
    </submittedName>
</protein>
<organism evidence="1">
    <name type="scientific">Timema poppense</name>
    <name type="common">Walking stick</name>
    <dbReference type="NCBI Taxonomy" id="170557"/>
    <lineage>
        <taxon>Eukaryota</taxon>
        <taxon>Metazoa</taxon>
        <taxon>Ecdysozoa</taxon>
        <taxon>Arthropoda</taxon>
        <taxon>Hexapoda</taxon>
        <taxon>Insecta</taxon>
        <taxon>Pterygota</taxon>
        <taxon>Neoptera</taxon>
        <taxon>Polyneoptera</taxon>
        <taxon>Phasmatodea</taxon>
        <taxon>Timematodea</taxon>
        <taxon>Timematoidea</taxon>
        <taxon>Timematidae</taxon>
        <taxon>Timema</taxon>
    </lineage>
</organism>
<proteinExistence type="predicted"/>
<accession>A0A7R9DWH1</accession>
<dbReference type="EMBL" id="OD039557">
    <property type="protein sequence ID" value="CAD7420911.1"/>
    <property type="molecule type" value="Genomic_DNA"/>
</dbReference>
<dbReference type="AlphaFoldDB" id="A0A7R9DWH1"/>
<reference evidence="1" key="1">
    <citation type="submission" date="2020-11" db="EMBL/GenBank/DDBJ databases">
        <authorList>
            <person name="Tran Van P."/>
        </authorList>
    </citation>
    <scope>NUCLEOTIDE SEQUENCE</scope>
</reference>
<gene>
    <name evidence="1" type="ORF">TPSB3V08_LOCUS14326</name>
</gene>
<sequence>MLISHLIYRVKSDQSCTYVPDNPVYCSSDLVDTMAAMETNNTKILGLMPCAPVEQTLAPPAVE</sequence>